<dbReference type="Gene3D" id="3.20.20.140">
    <property type="entry name" value="Metal-dependent hydrolases"/>
    <property type="match status" value="1"/>
</dbReference>
<keyword evidence="14" id="KW-1185">Reference proteome</keyword>
<comment type="cofactor">
    <cofactor evidence="1">
        <name>Zn(2+)</name>
        <dbReference type="ChEBI" id="CHEBI:29105"/>
    </cofactor>
</comment>
<evidence type="ECO:0000256" key="7">
    <source>
        <dbReference type="ARBA" id="ARBA00022833"/>
    </source>
</evidence>
<gene>
    <name evidence="13" type="ORF">AB675_979</name>
</gene>
<evidence type="ECO:0000256" key="8">
    <source>
        <dbReference type="ARBA" id="ARBA00051148"/>
    </source>
</evidence>
<protein>
    <recommendedName>
        <fullName evidence="10">Probable guanine deaminase</fullName>
        <ecNumber evidence="4">3.5.4.3</ecNumber>
    </recommendedName>
    <alternativeName>
        <fullName evidence="11">Guanine aminohydrolase</fullName>
    </alternativeName>
</protein>
<accession>A0A0N1I1D9</accession>
<comment type="similarity">
    <text evidence="3">Belongs to the metallo-dependent hydrolases superfamily. ATZ/TRZ family.</text>
</comment>
<dbReference type="FunFam" id="3.20.20.140:FF:000022">
    <property type="entry name" value="Guanine deaminase"/>
    <property type="match status" value="1"/>
</dbReference>
<dbReference type="InterPro" id="IPR006680">
    <property type="entry name" value="Amidohydro-rel"/>
</dbReference>
<dbReference type="Gene3D" id="2.30.40.10">
    <property type="entry name" value="Urease, subunit C, domain 1"/>
    <property type="match status" value="1"/>
</dbReference>
<feature type="domain" description="Amidohydrolase-related" evidence="12">
    <location>
        <begin position="75"/>
        <end position="466"/>
    </location>
</feature>
<evidence type="ECO:0000256" key="11">
    <source>
        <dbReference type="ARBA" id="ARBA00083147"/>
    </source>
</evidence>
<dbReference type="InterPro" id="IPR032466">
    <property type="entry name" value="Metal_Hydrolase"/>
</dbReference>
<proteinExistence type="inferred from homology"/>
<evidence type="ECO:0000313" key="14">
    <source>
        <dbReference type="Proteomes" id="UP000038010"/>
    </source>
</evidence>
<dbReference type="VEuPathDB" id="FungiDB:AB675_979"/>
<evidence type="ECO:0000256" key="4">
    <source>
        <dbReference type="ARBA" id="ARBA00012781"/>
    </source>
</evidence>
<evidence type="ECO:0000256" key="1">
    <source>
        <dbReference type="ARBA" id="ARBA00001947"/>
    </source>
</evidence>
<dbReference type="GO" id="GO:0006147">
    <property type="term" value="P:guanine catabolic process"/>
    <property type="evidence" value="ECO:0007669"/>
    <property type="project" value="UniProtKB-UniPathway"/>
</dbReference>
<dbReference type="SUPFAM" id="SSF51556">
    <property type="entry name" value="Metallo-dependent hydrolases"/>
    <property type="match status" value="1"/>
</dbReference>
<comment type="pathway">
    <text evidence="2">Purine metabolism; guanine degradation; xanthine from guanine: step 1/1.</text>
</comment>
<evidence type="ECO:0000259" key="12">
    <source>
        <dbReference type="Pfam" id="PF01979"/>
    </source>
</evidence>
<reference evidence="13 14" key="1">
    <citation type="submission" date="2015-06" db="EMBL/GenBank/DDBJ databases">
        <title>Draft genome of the ant-associated black yeast Phialophora attae CBS 131958.</title>
        <authorList>
            <person name="Moreno L.F."/>
            <person name="Stielow B.J."/>
            <person name="de Hoog S."/>
            <person name="Vicente V.A."/>
            <person name="Weiss V.A."/>
            <person name="de Vries M."/>
            <person name="Cruz L.M."/>
            <person name="Souza E.M."/>
        </authorList>
    </citation>
    <scope>NUCLEOTIDE SEQUENCE [LARGE SCALE GENOMIC DNA]</scope>
    <source>
        <strain evidence="13 14">CBS 131958</strain>
    </source>
</reference>
<evidence type="ECO:0000256" key="9">
    <source>
        <dbReference type="ARBA" id="ARBA00056079"/>
    </source>
</evidence>
<dbReference type="GO" id="GO:0008892">
    <property type="term" value="F:guanine deaminase activity"/>
    <property type="evidence" value="ECO:0007669"/>
    <property type="project" value="UniProtKB-EC"/>
</dbReference>
<dbReference type="UniPathway" id="UPA00603">
    <property type="reaction ID" value="UER00660"/>
</dbReference>
<dbReference type="GO" id="GO:0008270">
    <property type="term" value="F:zinc ion binding"/>
    <property type="evidence" value="ECO:0007669"/>
    <property type="project" value="TreeGrafter"/>
</dbReference>
<evidence type="ECO:0000256" key="3">
    <source>
        <dbReference type="ARBA" id="ARBA00006745"/>
    </source>
</evidence>
<dbReference type="InterPro" id="IPR011059">
    <property type="entry name" value="Metal-dep_hydrolase_composite"/>
</dbReference>
<comment type="function">
    <text evidence="9">Catalyzes the hydrolytic deamination of guanine, producing xanthine and ammonia.</text>
</comment>
<dbReference type="AlphaFoldDB" id="A0A0N1I1D9"/>
<evidence type="ECO:0000256" key="6">
    <source>
        <dbReference type="ARBA" id="ARBA00022801"/>
    </source>
</evidence>
<keyword evidence="5" id="KW-0479">Metal-binding</keyword>
<dbReference type="GeneID" id="28742234"/>
<keyword evidence="6" id="KW-0378">Hydrolase</keyword>
<dbReference type="Proteomes" id="UP000038010">
    <property type="component" value="Unassembled WGS sequence"/>
</dbReference>
<dbReference type="GO" id="GO:0005829">
    <property type="term" value="C:cytosol"/>
    <property type="evidence" value="ECO:0007669"/>
    <property type="project" value="TreeGrafter"/>
</dbReference>
<evidence type="ECO:0000313" key="13">
    <source>
        <dbReference type="EMBL" id="KPI45645.1"/>
    </source>
</evidence>
<evidence type="ECO:0000256" key="10">
    <source>
        <dbReference type="ARBA" id="ARBA00069860"/>
    </source>
</evidence>
<dbReference type="EMBL" id="LFJN01000001">
    <property type="protein sequence ID" value="KPI45645.1"/>
    <property type="molecule type" value="Genomic_DNA"/>
</dbReference>
<organism evidence="13 14">
    <name type="scientific">Cyphellophora attinorum</name>
    <dbReference type="NCBI Taxonomy" id="1664694"/>
    <lineage>
        <taxon>Eukaryota</taxon>
        <taxon>Fungi</taxon>
        <taxon>Dikarya</taxon>
        <taxon>Ascomycota</taxon>
        <taxon>Pezizomycotina</taxon>
        <taxon>Eurotiomycetes</taxon>
        <taxon>Chaetothyriomycetidae</taxon>
        <taxon>Chaetothyriales</taxon>
        <taxon>Cyphellophoraceae</taxon>
        <taxon>Cyphellophora</taxon>
    </lineage>
</organism>
<dbReference type="PANTHER" id="PTHR11271:SF49">
    <property type="entry name" value="GUANINE DEAMINASE"/>
    <property type="match status" value="1"/>
</dbReference>
<evidence type="ECO:0000256" key="5">
    <source>
        <dbReference type="ARBA" id="ARBA00022723"/>
    </source>
</evidence>
<name>A0A0N1I1D9_9EURO</name>
<dbReference type="InterPro" id="IPR051607">
    <property type="entry name" value="Metallo-dep_hydrolases"/>
</dbReference>
<dbReference type="OrthoDB" id="194468at2759"/>
<comment type="caution">
    <text evidence="13">The sequence shown here is derived from an EMBL/GenBank/DDBJ whole genome shotgun (WGS) entry which is preliminary data.</text>
</comment>
<keyword evidence="7" id="KW-0862">Zinc</keyword>
<comment type="catalytic activity">
    <reaction evidence="8">
        <text>guanine + H2O + H(+) = xanthine + NH4(+)</text>
        <dbReference type="Rhea" id="RHEA:14665"/>
        <dbReference type="ChEBI" id="CHEBI:15377"/>
        <dbReference type="ChEBI" id="CHEBI:15378"/>
        <dbReference type="ChEBI" id="CHEBI:16235"/>
        <dbReference type="ChEBI" id="CHEBI:17712"/>
        <dbReference type="ChEBI" id="CHEBI:28938"/>
        <dbReference type="EC" id="3.5.4.3"/>
    </reaction>
</comment>
<sequence length="471" mass="50739">MTSPRISLAFHGTAIHSSSVSSIEILENTLITVDQQGKITNCIRPISAHEVPSTLAHLDPSFPAPSVRYITFPSFLIPGFVDTHNHAPQYLQRGLGQGMHILDWLSAMTFPNEARFADPVYAQRLYARAVSAFLKQGITCASYYSSLHGPATRHLAEACLAQGQRALVGKCNMDRNSPPTYIEPSVEASLAETKACIEHIRHIDPIGSMVRPVLTPRFAISCTAPLLSGLGDLATSDPSLAIQTHFNEAQQEVDATLSLFPEFSTEAQLYEHFNLLGPRTILAHCTVMSPDDGTGEMATLKRLECGIAHCPIANTSVGGGFMAAPIRTFLDKGIKVGLGTDSGGGWSSSILDAIRMAIVVSNAREVQSGGVEKALSPDEVFYLATLGGARVVGLGDTVGKFEVGREFDALIVRPNEVLSKEGEVVSEANGVMTPVETDESWRSIWEKFLVSGDDRNIVEVFVKGRCVKAST</sequence>
<dbReference type="PANTHER" id="PTHR11271">
    <property type="entry name" value="GUANINE DEAMINASE"/>
    <property type="match status" value="1"/>
</dbReference>
<dbReference type="Pfam" id="PF01979">
    <property type="entry name" value="Amidohydro_1"/>
    <property type="match status" value="1"/>
</dbReference>
<dbReference type="STRING" id="1664694.A0A0N1I1D9"/>
<dbReference type="RefSeq" id="XP_018005608.1">
    <property type="nucleotide sequence ID" value="XM_018150365.1"/>
</dbReference>
<dbReference type="EC" id="3.5.4.3" evidence="4"/>
<evidence type="ECO:0000256" key="2">
    <source>
        <dbReference type="ARBA" id="ARBA00004984"/>
    </source>
</evidence>